<evidence type="ECO:0000313" key="3">
    <source>
        <dbReference type="Proteomes" id="UP000436016"/>
    </source>
</evidence>
<dbReference type="PROSITE" id="PS51257">
    <property type="entry name" value="PROKAR_LIPOPROTEIN"/>
    <property type="match status" value="1"/>
</dbReference>
<protein>
    <recommendedName>
        <fullName evidence="4">YMGG-like Gly-zipper domain-containing protein</fullName>
    </recommendedName>
</protein>
<dbReference type="Proteomes" id="UP000436016">
    <property type="component" value="Unassembled WGS sequence"/>
</dbReference>
<dbReference type="RefSeq" id="WP_160855301.1">
    <property type="nucleotide sequence ID" value="NZ_WUWG01000005.1"/>
</dbReference>
<dbReference type="AlphaFoldDB" id="A0A6B0TWI3"/>
<keyword evidence="3" id="KW-1185">Reference proteome</keyword>
<reference evidence="2 3" key="1">
    <citation type="submission" date="2019-12" db="EMBL/GenBank/DDBJ databases">
        <title>Strain KN286 was isolated from seawater, which was collected from Caroline Seamount in the tropical western Pacific.</title>
        <authorList>
            <person name="Wang Q."/>
        </authorList>
    </citation>
    <scope>NUCLEOTIDE SEQUENCE [LARGE SCALE GENOMIC DNA]</scope>
    <source>
        <strain evidence="2 3">KN286</strain>
    </source>
</reference>
<dbReference type="EMBL" id="WUWG01000005">
    <property type="protein sequence ID" value="MXU66105.1"/>
    <property type="molecule type" value="Genomic_DNA"/>
</dbReference>
<accession>A0A6B0TWI3</accession>
<comment type="caution">
    <text evidence="2">The sequence shown here is derived from an EMBL/GenBank/DDBJ whole genome shotgun (WGS) entry which is preliminary data.</text>
</comment>
<sequence>MRIIKLAAVIGVAALITACGNTAAEKAVTGAAIGAGVAAVTDNDIATGAAIGGATGVVVDAAQKY</sequence>
<proteinExistence type="predicted"/>
<evidence type="ECO:0000313" key="2">
    <source>
        <dbReference type="EMBL" id="MXU66105.1"/>
    </source>
</evidence>
<gene>
    <name evidence="2" type="ORF">GSH16_11665</name>
</gene>
<name>A0A6B0TWI3_9RHOB</name>
<feature type="chain" id="PRO_5025505454" description="YMGG-like Gly-zipper domain-containing protein" evidence="1">
    <location>
        <begin position="24"/>
        <end position="65"/>
    </location>
</feature>
<evidence type="ECO:0008006" key="4">
    <source>
        <dbReference type="Google" id="ProtNLM"/>
    </source>
</evidence>
<feature type="signal peptide" evidence="1">
    <location>
        <begin position="1"/>
        <end position="23"/>
    </location>
</feature>
<evidence type="ECO:0000256" key="1">
    <source>
        <dbReference type="SAM" id="SignalP"/>
    </source>
</evidence>
<keyword evidence="1" id="KW-0732">Signal</keyword>
<organism evidence="2 3">
    <name type="scientific">Oceanomicrobium pacificus</name>
    <dbReference type="NCBI Taxonomy" id="2692916"/>
    <lineage>
        <taxon>Bacteria</taxon>
        <taxon>Pseudomonadati</taxon>
        <taxon>Pseudomonadota</taxon>
        <taxon>Alphaproteobacteria</taxon>
        <taxon>Rhodobacterales</taxon>
        <taxon>Paracoccaceae</taxon>
        <taxon>Oceanomicrobium</taxon>
    </lineage>
</organism>